<proteinExistence type="predicted"/>
<protein>
    <submittedName>
        <fullName evidence="8">Sterile alpha motif domain-containing protein 11 isoform X1</fullName>
    </submittedName>
</protein>
<keyword evidence="2" id="KW-0804">Transcription</keyword>
<feature type="region of interest" description="Disordered" evidence="4">
    <location>
        <begin position="568"/>
        <end position="670"/>
    </location>
</feature>
<dbReference type="CDD" id="cd09579">
    <property type="entry name" value="SAM_Samd7_11"/>
    <property type="match status" value="1"/>
</dbReference>
<dbReference type="AlphaFoldDB" id="A0A1U7QRL3"/>
<dbReference type="SMART" id="SM00454">
    <property type="entry name" value="SAM"/>
    <property type="match status" value="1"/>
</dbReference>
<dbReference type="GO" id="GO:0046872">
    <property type="term" value="F:metal ion binding"/>
    <property type="evidence" value="ECO:0007669"/>
    <property type="project" value="UniProtKB-KW"/>
</dbReference>
<dbReference type="SUPFAM" id="SSF47769">
    <property type="entry name" value="SAM/Pointed domain"/>
    <property type="match status" value="1"/>
</dbReference>
<dbReference type="SUPFAM" id="SSF63763">
    <property type="entry name" value="SAND domain-like"/>
    <property type="match status" value="1"/>
</dbReference>
<accession>A0A1U7QRL3</accession>
<dbReference type="KEGG" id="maua:101842452"/>
<gene>
    <name evidence="8" type="primary">Samd11</name>
</gene>
<dbReference type="eggNOG" id="KOG4333">
    <property type="taxonomic scope" value="Eukaryota"/>
</dbReference>
<dbReference type="PANTHER" id="PTHR10417:SF15">
    <property type="entry name" value="STERILE ALPHA MOTIF DOMAIN-CONTAINING 11"/>
    <property type="match status" value="1"/>
</dbReference>
<keyword evidence="1" id="KW-0805">Transcription regulation</keyword>
<keyword evidence="3" id="KW-0539">Nucleus</keyword>
<dbReference type="PROSITE" id="PS50105">
    <property type="entry name" value="SAM_DOMAIN"/>
    <property type="match status" value="1"/>
</dbReference>
<organism evidence="7 8">
    <name type="scientific">Mesocricetus auratus</name>
    <name type="common">Golden hamster</name>
    <dbReference type="NCBI Taxonomy" id="10036"/>
    <lineage>
        <taxon>Eukaryota</taxon>
        <taxon>Metazoa</taxon>
        <taxon>Chordata</taxon>
        <taxon>Craniata</taxon>
        <taxon>Vertebrata</taxon>
        <taxon>Euteleostomi</taxon>
        <taxon>Mammalia</taxon>
        <taxon>Eutheria</taxon>
        <taxon>Euarchontoglires</taxon>
        <taxon>Glires</taxon>
        <taxon>Rodentia</taxon>
        <taxon>Myomorpha</taxon>
        <taxon>Muroidea</taxon>
        <taxon>Cricetidae</taxon>
        <taxon>Cricetinae</taxon>
        <taxon>Mesocricetus</taxon>
    </lineage>
</organism>
<feature type="compositionally biased region" description="Polar residues" evidence="4">
    <location>
        <begin position="796"/>
        <end position="808"/>
    </location>
</feature>
<dbReference type="SMART" id="SM00258">
    <property type="entry name" value="SAND"/>
    <property type="match status" value="1"/>
</dbReference>
<dbReference type="Gene3D" id="3.10.390.10">
    <property type="entry name" value="SAND domain-like"/>
    <property type="match status" value="1"/>
</dbReference>
<name>A0A1U7QRL3_MESAU</name>
<evidence type="ECO:0000313" key="7">
    <source>
        <dbReference type="Proteomes" id="UP000886700"/>
    </source>
</evidence>
<dbReference type="STRING" id="10036.ENSMAUP00000008929"/>
<dbReference type="OrthoDB" id="6433810at2759"/>
<dbReference type="InterPro" id="IPR000770">
    <property type="entry name" value="SAND_dom"/>
</dbReference>
<keyword evidence="7" id="KW-1185">Reference proteome</keyword>
<feature type="region of interest" description="Disordered" evidence="4">
    <location>
        <begin position="788"/>
        <end position="843"/>
    </location>
</feature>
<evidence type="ECO:0000256" key="3">
    <source>
        <dbReference type="ARBA" id="ARBA00023242"/>
    </source>
</evidence>
<dbReference type="Pfam" id="PF07647">
    <property type="entry name" value="SAM_2"/>
    <property type="match status" value="1"/>
</dbReference>
<dbReference type="Pfam" id="PF01342">
    <property type="entry name" value="SAND"/>
    <property type="match status" value="1"/>
</dbReference>
<feature type="region of interest" description="Disordered" evidence="4">
    <location>
        <begin position="413"/>
        <end position="471"/>
    </location>
</feature>
<sequence>MPAVKKELPGREDLALALATFHPTLAALPLPPLPAYLAPLPAAAALPPTASLPASAPSYEALLTPSLRPSSVYLNLHEAAPHLYLPRDPLAFERFSATATAAPDFQPLLDNGEPCIEVECGANRALLYVRKLCQGSKGPSIRHRGEWLTPNEFQFVSGRETAKDWKRSIRHKGKSLKTLMSKGILQVHPPICDCPGCRISSPVNRGRLANKRTVTLPPTHALKKERTTSFSASDGDSDGSGPVCRQQPGLKQENDSHVHIMKRRIHTHWDVNISFRETSCSQDNDLPTLISSVHRSHHLVMPEHPSHCDFQRGNVDIGLGPAGDLLGKRLGCSSYITSDCSSEKKVRSKSPQETLLLPELESTMAPEDHYHRLMSALSEAGPFEETQRLYHLGIPSHDLLRVRQEVATATLRNPSSLEVHLPSSTGHRRKQGLFQNQEGTVSATTPSFPERELSHPPPLLSPQNAPHMALGSQLRPPFFGVPTALCQTPGYSFLPPAQAEMLVRQQELLRKQSLARLEMSELLRQKELGSTHRPQLLPPEVTLRIPEGPDELQRRSSMLVLKHSSAPLLALPPQGPPGPGPPTPPKESAQSLPQKGSLGAASAPPSEPKETTGAGLWTQDVSEELSKDSDEEDPEIAAARGGASTTSQAPAGGTRAEGKGPLSGSTMPPPLPLGFPCGAVSPYFHTGTLGGLFTDETTAPEDVNKWTVDDVCNFVGGLSGCGEYARIFREQGIDGETLPLLTEEHLLNTMGLKLGPALKIRAQVAKRLGRVFYMASFPVALPLQPPSLQAPELSPGQQLLSPATTTSPYEGAHLPTGPASPKQENGPGTIALFPGAPDPSQLL</sequence>
<dbReference type="CTD" id="148398"/>
<dbReference type="RefSeq" id="XP_005079410.2">
    <property type="nucleotide sequence ID" value="XM_005079353.4"/>
</dbReference>
<evidence type="ECO:0000256" key="4">
    <source>
        <dbReference type="SAM" id="MobiDB-lite"/>
    </source>
</evidence>
<feature type="domain" description="SAND" evidence="6">
    <location>
        <begin position="100"/>
        <end position="186"/>
    </location>
</feature>
<evidence type="ECO:0000259" key="6">
    <source>
        <dbReference type="PROSITE" id="PS50864"/>
    </source>
</evidence>
<dbReference type="GO" id="GO:0003677">
    <property type="term" value="F:DNA binding"/>
    <property type="evidence" value="ECO:0007669"/>
    <property type="project" value="UniProtKB-KW"/>
</dbReference>
<feature type="domain" description="SAM" evidence="5">
    <location>
        <begin position="706"/>
        <end position="752"/>
    </location>
</feature>
<dbReference type="PROSITE" id="PS50864">
    <property type="entry name" value="SAND"/>
    <property type="match status" value="1"/>
</dbReference>
<feature type="region of interest" description="Disordered" evidence="4">
    <location>
        <begin position="217"/>
        <end position="254"/>
    </location>
</feature>
<reference evidence="8" key="1">
    <citation type="submission" date="2025-08" db="UniProtKB">
        <authorList>
            <consortium name="RefSeq"/>
        </authorList>
    </citation>
    <scope>IDENTIFICATION</scope>
    <source>
        <tissue evidence="8">Liver</tissue>
    </source>
</reference>
<evidence type="ECO:0000259" key="5">
    <source>
        <dbReference type="PROSITE" id="PS50105"/>
    </source>
</evidence>
<dbReference type="InterPro" id="IPR010919">
    <property type="entry name" value="SAND-like_dom_sf"/>
</dbReference>
<dbReference type="InterPro" id="IPR001660">
    <property type="entry name" value="SAM"/>
</dbReference>
<dbReference type="PANTHER" id="PTHR10417">
    <property type="entry name" value="GLUCOCORTICOID MODULATORY ELEMENT-BINDING PROTEIN"/>
    <property type="match status" value="1"/>
</dbReference>
<evidence type="ECO:0000256" key="1">
    <source>
        <dbReference type="ARBA" id="ARBA00023015"/>
    </source>
</evidence>
<evidence type="ECO:0000256" key="2">
    <source>
        <dbReference type="ARBA" id="ARBA00023163"/>
    </source>
</evidence>
<evidence type="ECO:0000313" key="8">
    <source>
        <dbReference type="RefSeq" id="XP_005079410.2"/>
    </source>
</evidence>
<feature type="compositionally biased region" description="Pro residues" evidence="4">
    <location>
        <begin position="573"/>
        <end position="585"/>
    </location>
</feature>
<feature type="compositionally biased region" description="Polar residues" evidence="4">
    <location>
        <begin position="433"/>
        <end position="447"/>
    </location>
</feature>
<dbReference type="Gene3D" id="1.10.150.50">
    <property type="entry name" value="Transcription Factor, Ets-1"/>
    <property type="match status" value="1"/>
</dbReference>
<dbReference type="Proteomes" id="UP000886700">
    <property type="component" value="Unplaced"/>
</dbReference>
<dbReference type="GeneID" id="101842452"/>
<dbReference type="InterPro" id="IPR013761">
    <property type="entry name" value="SAM/pointed_sf"/>
</dbReference>